<evidence type="ECO:0000256" key="5">
    <source>
        <dbReference type="ARBA" id="ARBA00012297"/>
    </source>
</evidence>
<dbReference type="InterPro" id="IPR034288">
    <property type="entry name" value="CuRO_1_LCC"/>
</dbReference>
<dbReference type="Proteomes" id="UP000504607">
    <property type="component" value="Chromosome 5"/>
</dbReference>
<dbReference type="PANTHER" id="PTHR11709">
    <property type="entry name" value="MULTI-COPPER OXIDASE"/>
    <property type="match status" value="1"/>
</dbReference>
<keyword evidence="9 13" id="KW-0677">Repeat</keyword>
<dbReference type="InterPro" id="IPR011707">
    <property type="entry name" value="Cu-oxidase-like_N"/>
</dbReference>
<evidence type="ECO:0000256" key="4">
    <source>
        <dbReference type="ARBA" id="ARBA00010609"/>
    </source>
</evidence>
<dbReference type="Pfam" id="PF00394">
    <property type="entry name" value="Cu-oxidase"/>
    <property type="match status" value="1"/>
</dbReference>
<dbReference type="InParanoid" id="A0A6I9R8T4"/>
<dbReference type="InterPro" id="IPR033138">
    <property type="entry name" value="Cu_oxidase_CS"/>
</dbReference>
<dbReference type="PANTHER" id="PTHR11709:SF522">
    <property type="entry name" value="LACCASE-4"/>
    <property type="match status" value="1"/>
</dbReference>
<evidence type="ECO:0000256" key="6">
    <source>
        <dbReference type="ARBA" id="ARBA00022523"/>
    </source>
</evidence>
<evidence type="ECO:0000256" key="1">
    <source>
        <dbReference type="ARBA" id="ARBA00000349"/>
    </source>
</evidence>
<dbReference type="PROSITE" id="PS00079">
    <property type="entry name" value="MULTICOPPER_OXIDASE1"/>
    <property type="match status" value="1"/>
</dbReference>
<dbReference type="AlphaFoldDB" id="A0A6I9R8T4"/>
<dbReference type="InterPro" id="IPR002355">
    <property type="entry name" value="Cu_oxidase_Cu_BS"/>
</dbReference>
<keyword evidence="7 13" id="KW-0964">Secreted</keyword>
<accession>A0A6I9R8T4</accession>
<evidence type="ECO:0000256" key="3">
    <source>
        <dbReference type="ARBA" id="ARBA00004271"/>
    </source>
</evidence>
<evidence type="ECO:0000259" key="16">
    <source>
        <dbReference type="Pfam" id="PF07732"/>
    </source>
</evidence>
<dbReference type="InterPro" id="IPR008972">
    <property type="entry name" value="Cupredoxin"/>
</dbReference>
<dbReference type="GeneID" id="105045638"/>
<dbReference type="InterPro" id="IPR017761">
    <property type="entry name" value="Laccase"/>
</dbReference>
<dbReference type="InterPro" id="IPR045087">
    <property type="entry name" value="Cu-oxidase_fam"/>
</dbReference>
<comment type="cofactor">
    <cofactor evidence="13">
        <name>Cu cation</name>
        <dbReference type="ChEBI" id="CHEBI:23378"/>
    </cofactor>
    <text evidence="13">Binds 4 Cu cations per monomer.</text>
</comment>
<evidence type="ECO:0000313" key="18">
    <source>
        <dbReference type="RefSeq" id="XP_010922291.1"/>
    </source>
</evidence>
<dbReference type="Gene3D" id="2.60.40.420">
    <property type="entry name" value="Cupredoxins - blue copper proteins"/>
    <property type="match status" value="3"/>
</dbReference>
<evidence type="ECO:0000256" key="13">
    <source>
        <dbReference type="RuleBase" id="RU361119"/>
    </source>
</evidence>
<evidence type="ECO:0000256" key="12">
    <source>
        <dbReference type="ARBA" id="ARBA00023185"/>
    </source>
</evidence>
<evidence type="ECO:0000256" key="7">
    <source>
        <dbReference type="ARBA" id="ARBA00022525"/>
    </source>
</evidence>
<dbReference type="RefSeq" id="XP_010922291.1">
    <property type="nucleotide sequence ID" value="XM_010923989.2"/>
</dbReference>
<dbReference type="CDD" id="cd13875">
    <property type="entry name" value="CuRO_2_LCC_plant"/>
    <property type="match status" value="1"/>
</dbReference>
<evidence type="ECO:0000259" key="15">
    <source>
        <dbReference type="Pfam" id="PF07731"/>
    </source>
</evidence>
<dbReference type="GO" id="GO:0048046">
    <property type="term" value="C:apoplast"/>
    <property type="evidence" value="ECO:0007669"/>
    <property type="project" value="UniProtKB-SubCell"/>
</dbReference>
<dbReference type="NCBIfam" id="TIGR03389">
    <property type="entry name" value="laccase"/>
    <property type="match status" value="1"/>
</dbReference>
<keyword evidence="6 13" id="KW-0052">Apoplast</keyword>
<dbReference type="EC" id="1.10.3.2" evidence="5 13"/>
<dbReference type="Pfam" id="PF07732">
    <property type="entry name" value="Cu-oxidase_3"/>
    <property type="match status" value="1"/>
</dbReference>
<comment type="catalytic activity">
    <reaction evidence="1 13">
        <text>4 hydroquinone + O2 = 4 benzosemiquinone + 2 H2O</text>
        <dbReference type="Rhea" id="RHEA:11276"/>
        <dbReference type="ChEBI" id="CHEBI:15377"/>
        <dbReference type="ChEBI" id="CHEBI:15379"/>
        <dbReference type="ChEBI" id="CHEBI:17594"/>
        <dbReference type="ChEBI" id="CHEBI:17977"/>
        <dbReference type="EC" id="1.10.3.2"/>
    </reaction>
</comment>
<sequence length="576" mass="63330">MGFAFPPPTFSIGTLLLALSIFLVLPELSAGITRHYKFDIVLQNVTRLCHTRSTVTVNGQYPGPKIVVREGDRVVVKVVNHMQNNITIHWHGIRQLQSQWADGPAYITQCPIQTGRSYVYNFTITGQRGTLWWHAHHSWLRATVYGPFIILPKRGVPYPFPKPYKEVPILLGEWFNEDPEAVIAQSLWTGAGPNVSEAHTINGLPGPLYNCSAKDTFKLKVKPGKTYLLRLINAALNDDLFFSIANHSMTVVETDASYVKPFVTDTILIGPGETTTVLLRTKPASPNATFFMAARPYNTGLGTIDNTTVAGLLEYTSTSPTSMKKLPLLKPTLPAINDTAAAANFSTKLRSLATLQFPANVPQTVDRRFYFTVGLGTRPCPKNQTCQGPNGTKFAASVNTVSFVFPSTALLQAHYLGQSNGIYTTDFPNNPPFPFNYTGTPPNDTFVINGTKAVVLPFNTNVELVMQDTSIQGAESHPLHLHGYNFYIVGQGFGNYDPVNDPGKFNLVDPVERNTAGVPSGGWIAIRFRADNPGVWLMHCHFDVHLSWGLVMAWVVNDGPLPGQKLPPPPSDLPKC</sequence>
<dbReference type="CDD" id="cd13849">
    <property type="entry name" value="CuRO_1_LCC_plant"/>
    <property type="match status" value="1"/>
</dbReference>
<dbReference type="GO" id="GO:0052716">
    <property type="term" value="F:hydroquinone:oxygen oxidoreductase activity"/>
    <property type="evidence" value="ECO:0007669"/>
    <property type="project" value="UniProtKB-EC"/>
</dbReference>
<keyword evidence="10 13" id="KW-0560">Oxidoreductase</keyword>
<keyword evidence="11 13" id="KW-0186">Copper</keyword>
<name>A0A6I9R8T4_ELAGV</name>
<keyword evidence="17" id="KW-1185">Reference proteome</keyword>
<evidence type="ECO:0000256" key="10">
    <source>
        <dbReference type="ARBA" id="ARBA00023002"/>
    </source>
</evidence>
<dbReference type="FunFam" id="2.60.40.420:FF:000062">
    <property type="entry name" value="Laccase"/>
    <property type="match status" value="1"/>
</dbReference>
<dbReference type="InterPro" id="IPR011706">
    <property type="entry name" value="Cu-oxidase_C"/>
</dbReference>
<dbReference type="InterPro" id="IPR034285">
    <property type="entry name" value="CuRO_2_LCC"/>
</dbReference>
<dbReference type="PROSITE" id="PS00080">
    <property type="entry name" value="MULTICOPPER_OXIDASE2"/>
    <property type="match status" value="1"/>
</dbReference>
<proteinExistence type="inferred from homology"/>
<keyword evidence="12 13" id="KW-0439">Lignin degradation</keyword>
<protein>
    <recommendedName>
        <fullName evidence="5 13">Laccase</fullName>
        <ecNumber evidence="5 13">1.10.3.2</ecNumber>
    </recommendedName>
    <alternativeName>
        <fullName evidence="13">Benzenediol:oxygen oxidoreductase</fullName>
    </alternativeName>
    <alternativeName>
        <fullName evidence="13">Diphenol oxidase</fullName>
    </alternativeName>
    <alternativeName>
        <fullName evidence="13">Urishiol oxidase</fullName>
    </alternativeName>
</protein>
<comment type="subcellular location">
    <subcellularLocation>
        <location evidence="3 13">Secreted</location>
        <location evidence="3 13">Extracellular space</location>
        <location evidence="3 13">Apoplast</location>
    </subcellularLocation>
</comment>
<evidence type="ECO:0000259" key="14">
    <source>
        <dbReference type="Pfam" id="PF00394"/>
    </source>
</evidence>
<keyword evidence="13" id="KW-0732">Signal</keyword>
<feature type="signal peptide" evidence="13">
    <location>
        <begin position="1"/>
        <end position="31"/>
    </location>
</feature>
<dbReference type="OrthoDB" id="2121828at2759"/>
<evidence type="ECO:0000256" key="9">
    <source>
        <dbReference type="ARBA" id="ARBA00022737"/>
    </source>
</evidence>
<dbReference type="InterPro" id="IPR034289">
    <property type="entry name" value="CuRO_3_LCC"/>
</dbReference>
<evidence type="ECO:0000256" key="8">
    <source>
        <dbReference type="ARBA" id="ARBA00022723"/>
    </source>
</evidence>
<reference evidence="18" key="1">
    <citation type="submission" date="2025-08" db="UniProtKB">
        <authorList>
            <consortium name="RefSeq"/>
        </authorList>
    </citation>
    <scope>IDENTIFICATION</scope>
</reference>
<dbReference type="SUPFAM" id="SSF49503">
    <property type="entry name" value="Cupredoxins"/>
    <property type="match status" value="3"/>
</dbReference>
<feature type="domain" description="Plastocyanin-like" evidence="16">
    <location>
        <begin position="43"/>
        <end position="153"/>
    </location>
</feature>
<dbReference type="Pfam" id="PF07731">
    <property type="entry name" value="Cu-oxidase_2"/>
    <property type="match status" value="1"/>
</dbReference>
<evidence type="ECO:0000313" key="17">
    <source>
        <dbReference type="Proteomes" id="UP000504607"/>
    </source>
</evidence>
<evidence type="ECO:0000256" key="11">
    <source>
        <dbReference type="ARBA" id="ARBA00023008"/>
    </source>
</evidence>
<comment type="function">
    <text evidence="2 13">Lignin degradation and detoxification of lignin-derived products.</text>
</comment>
<dbReference type="FunFam" id="2.60.40.420:FF:000049">
    <property type="entry name" value="Laccase"/>
    <property type="match status" value="1"/>
</dbReference>
<feature type="chain" id="PRO_5027163635" description="Laccase" evidence="13">
    <location>
        <begin position="32"/>
        <end position="576"/>
    </location>
</feature>
<dbReference type="GO" id="GO:0005507">
    <property type="term" value="F:copper ion binding"/>
    <property type="evidence" value="ECO:0007669"/>
    <property type="project" value="InterPro"/>
</dbReference>
<dbReference type="InterPro" id="IPR001117">
    <property type="entry name" value="Cu-oxidase_2nd"/>
</dbReference>
<dbReference type="CDD" id="cd13897">
    <property type="entry name" value="CuRO_3_LCC_plant"/>
    <property type="match status" value="1"/>
</dbReference>
<feature type="domain" description="Plastocyanin-like" evidence="14">
    <location>
        <begin position="166"/>
        <end position="316"/>
    </location>
</feature>
<dbReference type="GO" id="GO:0046274">
    <property type="term" value="P:lignin catabolic process"/>
    <property type="evidence" value="ECO:0007669"/>
    <property type="project" value="UniProtKB-KW"/>
</dbReference>
<evidence type="ECO:0000256" key="2">
    <source>
        <dbReference type="ARBA" id="ARBA00002075"/>
    </source>
</evidence>
<dbReference type="KEGG" id="egu:105045638"/>
<gene>
    <name evidence="18" type="primary">LOC105045638</name>
</gene>
<organism evidence="17 18">
    <name type="scientific">Elaeis guineensis var. tenera</name>
    <name type="common">Oil palm</name>
    <dbReference type="NCBI Taxonomy" id="51953"/>
    <lineage>
        <taxon>Eukaryota</taxon>
        <taxon>Viridiplantae</taxon>
        <taxon>Streptophyta</taxon>
        <taxon>Embryophyta</taxon>
        <taxon>Tracheophyta</taxon>
        <taxon>Spermatophyta</taxon>
        <taxon>Magnoliopsida</taxon>
        <taxon>Liliopsida</taxon>
        <taxon>Arecaceae</taxon>
        <taxon>Arecoideae</taxon>
        <taxon>Cocoseae</taxon>
        <taxon>Elaeidinae</taxon>
        <taxon>Elaeis</taxon>
    </lineage>
</organism>
<keyword evidence="8 13" id="KW-0479">Metal-binding</keyword>
<feature type="domain" description="Plastocyanin-like" evidence="15">
    <location>
        <begin position="427"/>
        <end position="558"/>
    </location>
</feature>
<comment type="similarity">
    <text evidence="4 13">Belongs to the multicopper oxidase family.</text>
</comment>